<feature type="non-terminal residue" evidence="2">
    <location>
        <position position="1"/>
    </location>
</feature>
<evidence type="ECO:0000313" key="2">
    <source>
        <dbReference type="EMBL" id="KAL2723226.1"/>
    </source>
</evidence>
<feature type="coiled-coil region" evidence="1">
    <location>
        <begin position="123"/>
        <end position="161"/>
    </location>
</feature>
<comment type="caution">
    <text evidence="2">The sequence shown here is derived from an EMBL/GenBank/DDBJ whole genome shotgun (WGS) entry which is preliminary data.</text>
</comment>
<protein>
    <submittedName>
        <fullName evidence="2">Uncharacterized protein</fullName>
    </submittedName>
</protein>
<proteinExistence type="predicted"/>
<dbReference type="Proteomes" id="UP001607303">
    <property type="component" value="Unassembled WGS sequence"/>
</dbReference>
<name>A0ABD2ARK2_VESMC</name>
<organism evidence="2 3">
    <name type="scientific">Vespula maculifrons</name>
    <name type="common">Eastern yellow jacket</name>
    <name type="synonym">Wasp</name>
    <dbReference type="NCBI Taxonomy" id="7453"/>
    <lineage>
        <taxon>Eukaryota</taxon>
        <taxon>Metazoa</taxon>
        <taxon>Ecdysozoa</taxon>
        <taxon>Arthropoda</taxon>
        <taxon>Hexapoda</taxon>
        <taxon>Insecta</taxon>
        <taxon>Pterygota</taxon>
        <taxon>Neoptera</taxon>
        <taxon>Endopterygota</taxon>
        <taxon>Hymenoptera</taxon>
        <taxon>Apocrita</taxon>
        <taxon>Aculeata</taxon>
        <taxon>Vespoidea</taxon>
        <taxon>Vespidae</taxon>
        <taxon>Vespinae</taxon>
        <taxon>Vespula</taxon>
    </lineage>
</organism>
<evidence type="ECO:0000313" key="3">
    <source>
        <dbReference type="Proteomes" id="UP001607303"/>
    </source>
</evidence>
<keyword evidence="3" id="KW-1185">Reference proteome</keyword>
<dbReference type="SUPFAM" id="SSF47162">
    <property type="entry name" value="Apolipoprotein"/>
    <property type="match status" value="1"/>
</dbReference>
<gene>
    <name evidence="2" type="ORF">V1477_019077</name>
</gene>
<reference evidence="2 3" key="1">
    <citation type="journal article" date="2024" name="Ann. Entomol. Soc. Am.">
        <title>Genomic analyses of the southern and eastern yellowjacket wasps (Hymenoptera: Vespidae) reveal evolutionary signatures of social life.</title>
        <authorList>
            <person name="Catto M.A."/>
            <person name="Caine P.B."/>
            <person name="Orr S.E."/>
            <person name="Hunt B.G."/>
            <person name="Goodisman M.A.D."/>
        </authorList>
    </citation>
    <scope>NUCLEOTIDE SEQUENCE [LARGE SCALE GENOMIC DNA]</scope>
    <source>
        <strain evidence="2">232</strain>
        <tissue evidence="2">Head and thorax</tissue>
    </source>
</reference>
<sequence>AHNHQLPLILHYHFRSYLFKARRTNVEITFVERRRWLDNVDSLQRNPRTATHPIKMRMALYIKRNGSHDTPCNTAILWERLRGILPTTFGNDINRTHENLVKTIDTAIETFQEKVNPILRDVLDVANKMKQEGQDRMESLRSKMEDVLSNLDEDVNEIMKRILNEVDVTECKNMVQRIKEIGLTILVNAGHCVVDKIDQASGYIRNINTTSHEVVKSLLKINEEGTECTKNSRHLLSSLACLNLAMTRATIAISTKLPIAIVDVTKMASLVSTLFPSLALCSAASTVAVFSNEATVVVSSIEACVNERVSAYYATVPNGKIHPEGLGTKGVSIEGTRMRMVCSLFSPISWPYPPAAAAAAAASAAARSIRSFALNPMLETTAWVELQCRACITGMSLLLLFDMHCITRFPSFALERIHRRAVPSILSPSRLESIKVHCVGENINAINVGELFTERDADSVKRSVAEPALACDPEFVYLQLKKNVFVYACHISHFHAEI</sequence>
<accession>A0ABD2ARK2</accession>
<dbReference type="EMBL" id="JAYRBN010000114">
    <property type="protein sequence ID" value="KAL2723226.1"/>
    <property type="molecule type" value="Genomic_DNA"/>
</dbReference>
<keyword evidence="1" id="KW-0175">Coiled coil</keyword>
<dbReference type="AlphaFoldDB" id="A0ABD2ARK2"/>
<evidence type="ECO:0000256" key="1">
    <source>
        <dbReference type="SAM" id="Coils"/>
    </source>
</evidence>